<dbReference type="Proteomes" id="UP000287969">
    <property type="component" value="Chromosome"/>
</dbReference>
<evidence type="ECO:0000313" key="3">
    <source>
        <dbReference type="Proteomes" id="UP000287969"/>
    </source>
</evidence>
<gene>
    <name evidence="2" type="ORF">EQM13_00990</name>
</gene>
<evidence type="ECO:0008006" key="4">
    <source>
        <dbReference type="Google" id="ProtNLM"/>
    </source>
</evidence>
<name>A0A410Q8C8_9FIRM</name>
<evidence type="ECO:0000313" key="2">
    <source>
        <dbReference type="EMBL" id="QAT60245.1"/>
    </source>
</evidence>
<dbReference type="RefSeq" id="WP_128751663.1">
    <property type="nucleotide sequence ID" value="NZ_CP035282.1"/>
</dbReference>
<feature type="coiled-coil region" evidence="1">
    <location>
        <begin position="645"/>
        <end position="685"/>
    </location>
</feature>
<evidence type="ECO:0000256" key="1">
    <source>
        <dbReference type="SAM" id="Coils"/>
    </source>
</evidence>
<dbReference type="KEGG" id="spoa:EQM13_00990"/>
<organism evidence="2 3">
    <name type="scientific">Acidilutibacter cellobiosedens</name>
    <dbReference type="NCBI Taxonomy" id="2507161"/>
    <lineage>
        <taxon>Bacteria</taxon>
        <taxon>Bacillati</taxon>
        <taxon>Bacillota</taxon>
        <taxon>Tissierellia</taxon>
        <taxon>Tissierellales</taxon>
        <taxon>Acidilutibacteraceae</taxon>
        <taxon>Acidilutibacter</taxon>
    </lineage>
</organism>
<keyword evidence="3" id="KW-1185">Reference proteome</keyword>
<dbReference type="Pfam" id="PF19753">
    <property type="entry name" value="DUF6240"/>
    <property type="match status" value="2"/>
</dbReference>
<dbReference type="AlphaFoldDB" id="A0A410Q8C8"/>
<dbReference type="OrthoDB" id="1946634at2"/>
<accession>A0A410Q8C8</accession>
<keyword evidence="1" id="KW-0175">Coiled coil</keyword>
<proteinExistence type="predicted"/>
<dbReference type="EMBL" id="CP035282">
    <property type="protein sequence ID" value="QAT60245.1"/>
    <property type="molecule type" value="Genomic_DNA"/>
</dbReference>
<sequence length="803" mass="92123">MDPIKVETKENVLNAYSVRPTLPYDVEGVICSKEGKNVELKAKVENKNVYYSLKLKEEIPEDIGDSAYIKKENILSCKMKVVDQEYEEKQVNKIEQMMDELGIEKEEETTEAFKSLYDEGIPLTEDNISSILHSKKCLEDVIEKIDYSTAIKLMKKGIDIEKDPLSKIVEALKDIQGQEKISLKDIIFKKRSIDLKDAEEIAVKIYGRTMGKDIYDSIIALYKEGMDITKENIENVREVVYKLYDLKDIENKVLISTMSDDISVNINNLYKLKHSYSQNEMKFNFGSERYEEFTITKEVDAEEIYNMINKLNIDNTEENVLIIRDFILSDVDVKIENIDKMKEMKENLSQLIQNFNEESAAKVINQGIDPLTEDIKSLLAIIRKEPEGKADKSEVQEVISKINELKEIDDKDLVLLLKKGEDFNIDKLKSISSEKNNNISGDNRKVIDKVSNLVKIFNEVGDLDKDVVSLAVKRFSQISLYHLMESKKELEIDGNTISSVGEVSDDSINMIRAEYFKVKNSLTLNMVKESVKEGMDIELLPLYEVNDYIEKKSFKNQKAERFIDSIKNLKGKEFGLLSSSMKNGLDLSLKELNDLNGFNSNKIGFGSLTEKLLKETSYGNEGIEKAVGEFQKKSKDLSDNIKEGNEEIKEKYKDLMKAFQELESSLEEKKDENQLYDEIKELKRNQRFISKEDLMIQFPIALGDDFENLQLIILDGEKGIDKDKMTFLLNINTPNMGDVKFKLRTQGKNIFGEIDGEGADLIIEKSQILKEKLESIGYNLKGLSKKGKEKNVNYSFKLIDRKI</sequence>
<reference evidence="3" key="1">
    <citation type="submission" date="2019-01" db="EMBL/GenBank/DDBJ databases">
        <title>Draft genomes of a novel of Sporanaerobacter strains.</title>
        <authorList>
            <person name="Ma S."/>
        </authorList>
    </citation>
    <scope>NUCLEOTIDE SEQUENCE [LARGE SCALE GENOMIC DNA]</scope>
    <source>
        <strain evidence="3">NJN-17</strain>
    </source>
</reference>
<protein>
    <recommendedName>
        <fullName evidence="4">Flagellar hook-length control protein FliK</fullName>
    </recommendedName>
</protein>
<dbReference type="InterPro" id="IPR046207">
    <property type="entry name" value="DUF6240"/>
</dbReference>